<dbReference type="Proteomes" id="UP000029577">
    <property type="component" value="Unassembled WGS sequence"/>
</dbReference>
<dbReference type="PRINTS" id="PR00039">
    <property type="entry name" value="HTHLYSR"/>
</dbReference>
<dbReference type="OrthoDB" id="9786526at2"/>
<evidence type="ECO:0000256" key="4">
    <source>
        <dbReference type="ARBA" id="ARBA00023163"/>
    </source>
</evidence>
<dbReference type="AlphaFoldDB" id="A0A095VDW2"/>
<dbReference type="RefSeq" id="WP_038020556.1">
    <property type="nucleotide sequence ID" value="NZ_JPKR02000003.1"/>
</dbReference>
<dbReference type="InterPro" id="IPR036388">
    <property type="entry name" value="WH-like_DNA-bd_sf"/>
</dbReference>
<feature type="domain" description="HTH lysR-type" evidence="5">
    <location>
        <begin position="1"/>
        <end position="59"/>
    </location>
</feature>
<dbReference type="SUPFAM" id="SSF46785">
    <property type="entry name" value="Winged helix' DNA-binding domain"/>
    <property type="match status" value="1"/>
</dbReference>
<dbReference type="EMBL" id="JPKR02000003">
    <property type="protein sequence ID" value="KGD72885.1"/>
    <property type="molecule type" value="Genomic_DNA"/>
</dbReference>
<evidence type="ECO:0000259" key="5">
    <source>
        <dbReference type="PROSITE" id="PS50931"/>
    </source>
</evidence>
<evidence type="ECO:0000313" key="6">
    <source>
        <dbReference type="EMBL" id="KGD72885.1"/>
    </source>
</evidence>
<dbReference type="GO" id="GO:0043565">
    <property type="term" value="F:sequence-specific DNA binding"/>
    <property type="evidence" value="ECO:0007669"/>
    <property type="project" value="TreeGrafter"/>
</dbReference>
<evidence type="ECO:0000256" key="3">
    <source>
        <dbReference type="ARBA" id="ARBA00023125"/>
    </source>
</evidence>
<dbReference type="InterPro" id="IPR000847">
    <property type="entry name" value="LysR_HTH_N"/>
</dbReference>
<dbReference type="STRING" id="642227.HA49_11735"/>
<dbReference type="GO" id="GO:0003700">
    <property type="term" value="F:DNA-binding transcription factor activity"/>
    <property type="evidence" value="ECO:0007669"/>
    <property type="project" value="InterPro"/>
</dbReference>
<keyword evidence="2" id="KW-0805">Transcription regulation</keyword>
<dbReference type="PANTHER" id="PTHR30537:SF72">
    <property type="entry name" value="LYSR FAMILY TRANSCRIPTIONAL REGULATOR"/>
    <property type="match status" value="1"/>
</dbReference>
<organism evidence="6 7">
    <name type="scientific">Tatumella morbirosei</name>
    <dbReference type="NCBI Taxonomy" id="642227"/>
    <lineage>
        <taxon>Bacteria</taxon>
        <taxon>Pseudomonadati</taxon>
        <taxon>Pseudomonadota</taxon>
        <taxon>Gammaproteobacteria</taxon>
        <taxon>Enterobacterales</taxon>
        <taxon>Erwiniaceae</taxon>
        <taxon>Tatumella</taxon>
    </lineage>
</organism>
<sequence length="300" mass="33450">MDKIQAMQVFVRVAEMGSFTRAAESLGLPKASVSRQLQALENQMGTRLLHRTTRQVQLTYDGLVCYERCIELLSMLDDMDSLFQMEPATLSGKLRVDMSVAMATGFILPRLPEFLQQYPGVEIELSSSDRQVDIVGEGFDCVIRAGELKDSGMIVRPLGVHQMINCASPDYLARFGVPEHSEDLSQHAMVHYSQHLGQPSQGFEYFDGKQSHYYPVGGAVTVNSTETYRTACLAGLGIIQVPSSGVRPLILSGQLQEILPGLPARPMPVSLLYPDRRNVPRRVRVFMDWLARTVADYLRP</sequence>
<dbReference type="Gene3D" id="3.40.190.290">
    <property type="match status" value="1"/>
</dbReference>
<evidence type="ECO:0000313" key="7">
    <source>
        <dbReference type="Proteomes" id="UP000029577"/>
    </source>
</evidence>
<dbReference type="eggNOG" id="COG0583">
    <property type="taxonomic scope" value="Bacteria"/>
</dbReference>
<dbReference type="PROSITE" id="PS50931">
    <property type="entry name" value="HTH_LYSR"/>
    <property type="match status" value="1"/>
</dbReference>
<dbReference type="FunFam" id="1.10.10.10:FF:000001">
    <property type="entry name" value="LysR family transcriptional regulator"/>
    <property type="match status" value="1"/>
</dbReference>
<dbReference type="InterPro" id="IPR058163">
    <property type="entry name" value="LysR-type_TF_proteobact-type"/>
</dbReference>
<keyword evidence="4" id="KW-0804">Transcription</keyword>
<reference evidence="6" key="1">
    <citation type="submission" date="2014-12" db="EMBL/GenBank/DDBJ databases">
        <title>The draft genome of the Tatumella morbirosei type strain, LMG23360T isolated from pineapple rot.</title>
        <authorList>
            <person name="Smits T.H."/>
            <person name="Palmer M."/>
            <person name="Venter S.N."/>
            <person name="Duffy B."/>
            <person name="Steenkamp E.T."/>
            <person name="Chan W.Y."/>
            <person name="Coutinho T.A."/>
            <person name="Coetzee M.P."/>
            <person name="De Maayer P."/>
        </authorList>
    </citation>
    <scope>NUCLEOTIDE SEQUENCE [LARGE SCALE GENOMIC DNA]</scope>
    <source>
        <strain evidence="6">LMG 23360</strain>
    </source>
</reference>
<keyword evidence="3" id="KW-0238">DNA-binding</keyword>
<dbReference type="FunFam" id="3.40.190.290:FF:000001">
    <property type="entry name" value="Transcriptional regulator, LysR family"/>
    <property type="match status" value="1"/>
</dbReference>
<dbReference type="SUPFAM" id="SSF53850">
    <property type="entry name" value="Periplasmic binding protein-like II"/>
    <property type="match status" value="1"/>
</dbReference>
<protein>
    <submittedName>
        <fullName evidence="6">Transcriptional regulator</fullName>
    </submittedName>
</protein>
<gene>
    <name evidence="6" type="ORF">HA49_11735</name>
</gene>
<dbReference type="Gene3D" id="1.10.10.10">
    <property type="entry name" value="Winged helix-like DNA-binding domain superfamily/Winged helix DNA-binding domain"/>
    <property type="match status" value="1"/>
</dbReference>
<keyword evidence="7" id="KW-1185">Reference proteome</keyword>
<evidence type="ECO:0000256" key="1">
    <source>
        <dbReference type="ARBA" id="ARBA00009437"/>
    </source>
</evidence>
<proteinExistence type="inferred from homology"/>
<dbReference type="GO" id="GO:0006351">
    <property type="term" value="P:DNA-templated transcription"/>
    <property type="evidence" value="ECO:0007669"/>
    <property type="project" value="TreeGrafter"/>
</dbReference>
<dbReference type="Pfam" id="PF03466">
    <property type="entry name" value="LysR_substrate"/>
    <property type="match status" value="1"/>
</dbReference>
<evidence type="ECO:0000256" key="2">
    <source>
        <dbReference type="ARBA" id="ARBA00023015"/>
    </source>
</evidence>
<dbReference type="PANTHER" id="PTHR30537">
    <property type="entry name" value="HTH-TYPE TRANSCRIPTIONAL REGULATOR"/>
    <property type="match status" value="1"/>
</dbReference>
<accession>A0A095VDW2</accession>
<comment type="similarity">
    <text evidence="1">Belongs to the LysR transcriptional regulatory family.</text>
</comment>
<name>A0A095VDW2_9GAMM</name>
<dbReference type="CDD" id="cd08472">
    <property type="entry name" value="PBP2_CrgA_like_3"/>
    <property type="match status" value="1"/>
</dbReference>
<dbReference type="InterPro" id="IPR036390">
    <property type="entry name" value="WH_DNA-bd_sf"/>
</dbReference>
<dbReference type="Pfam" id="PF00126">
    <property type="entry name" value="HTH_1"/>
    <property type="match status" value="1"/>
</dbReference>
<dbReference type="InterPro" id="IPR005119">
    <property type="entry name" value="LysR_subst-bd"/>
</dbReference>
<comment type="caution">
    <text evidence="6">The sequence shown here is derived from an EMBL/GenBank/DDBJ whole genome shotgun (WGS) entry which is preliminary data.</text>
</comment>